<feature type="region of interest" description="Disordered" evidence="7">
    <location>
        <begin position="190"/>
        <end position="417"/>
    </location>
</feature>
<dbReference type="SMART" id="SM00249">
    <property type="entry name" value="PHD"/>
    <property type="match status" value="1"/>
</dbReference>
<feature type="compositionally biased region" description="Basic residues" evidence="7">
    <location>
        <begin position="1214"/>
        <end position="1241"/>
    </location>
</feature>
<feature type="region of interest" description="Disordered" evidence="7">
    <location>
        <begin position="1057"/>
        <end position="1102"/>
    </location>
</feature>
<dbReference type="PROSITE" id="PS01359">
    <property type="entry name" value="ZF_PHD_1"/>
    <property type="match status" value="1"/>
</dbReference>
<protein>
    <submittedName>
        <fullName evidence="9">RSF1 protein</fullName>
    </submittedName>
</protein>
<dbReference type="GO" id="GO:0031213">
    <property type="term" value="C:RSF complex"/>
    <property type="evidence" value="ECO:0007669"/>
    <property type="project" value="InterPro"/>
</dbReference>
<dbReference type="PANTHER" id="PTHR14296:SF16">
    <property type="entry name" value="REMODELING AND SPACING FACTOR 1"/>
    <property type="match status" value="1"/>
</dbReference>
<dbReference type="GO" id="GO:0008270">
    <property type="term" value="F:zinc ion binding"/>
    <property type="evidence" value="ECO:0007669"/>
    <property type="project" value="UniProtKB-KW"/>
</dbReference>
<keyword evidence="4" id="KW-0862">Zinc</keyword>
<evidence type="ECO:0000256" key="4">
    <source>
        <dbReference type="ARBA" id="ARBA00022833"/>
    </source>
</evidence>
<keyword evidence="3" id="KW-0863">Zinc-finger</keyword>
<evidence type="ECO:0000259" key="8">
    <source>
        <dbReference type="SMART" id="SM00249"/>
    </source>
</evidence>
<dbReference type="InterPro" id="IPR019787">
    <property type="entry name" value="Znf_PHD-finger"/>
</dbReference>
<dbReference type="InterPro" id="IPR013083">
    <property type="entry name" value="Znf_RING/FYVE/PHD"/>
</dbReference>
<dbReference type="InterPro" id="IPR028942">
    <property type="entry name" value="WHIM1_dom"/>
</dbReference>
<evidence type="ECO:0000256" key="2">
    <source>
        <dbReference type="ARBA" id="ARBA00022723"/>
    </source>
</evidence>
<feature type="coiled-coil region" evidence="6">
    <location>
        <begin position="1004"/>
        <end position="1031"/>
    </location>
</feature>
<feature type="compositionally biased region" description="Acidic residues" evidence="7">
    <location>
        <begin position="1167"/>
        <end position="1198"/>
    </location>
</feature>
<feature type="compositionally biased region" description="Basic and acidic residues" evidence="7">
    <location>
        <begin position="782"/>
        <end position="798"/>
    </location>
</feature>
<evidence type="ECO:0000313" key="10">
    <source>
        <dbReference type="Proteomes" id="UP000838412"/>
    </source>
</evidence>
<feature type="region of interest" description="Disordered" evidence="7">
    <location>
        <begin position="1151"/>
        <end position="1461"/>
    </location>
</feature>
<proteinExistence type="predicted"/>
<feature type="region of interest" description="Disordered" evidence="7">
    <location>
        <begin position="466"/>
        <end position="954"/>
    </location>
</feature>
<keyword evidence="2" id="KW-0479">Metal-binding</keyword>
<dbReference type="SUPFAM" id="SSF57903">
    <property type="entry name" value="FYVE/PHD zinc finger"/>
    <property type="match status" value="1"/>
</dbReference>
<feature type="compositionally biased region" description="Acidic residues" evidence="7">
    <location>
        <begin position="1245"/>
        <end position="1254"/>
    </location>
</feature>
<dbReference type="PANTHER" id="PTHR14296">
    <property type="entry name" value="REMODELING AND SPACING FACTOR 1"/>
    <property type="match status" value="1"/>
</dbReference>
<feature type="compositionally biased region" description="Basic and acidic residues" evidence="7">
    <location>
        <begin position="812"/>
        <end position="825"/>
    </location>
</feature>
<evidence type="ECO:0000313" key="9">
    <source>
        <dbReference type="EMBL" id="CAH1244877.1"/>
    </source>
</evidence>
<feature type="compositionally biased region" description="Low complexity" evidence="7">
    <location>
        <begin position="528"/>
        <end position="538"/>
    </location>
</feature>
<keyword evidence="5" id="KW-0539">Nucleus</keyword>
<organism evidence="9 10">
    <name type="scientific">Branchiostoma lanceolatum</name>
    <name type="common">Common lancelet</name>
    <name type="synonym">Amphioxus lanceolatum</name>
    <dbReference type="NCBI Taxonomy" id="7740"/>
    <lineage>
        <taxon>Eukaryota</taxon>
        <taxon>Metazoa</taxon>
        <taxon>Chordata</taxon>
        <taxon>Cephalochordata</taxon>
        <taxon>Leptocardii</taxon>
        <taxon>Amphioxiformes</taxon>
        <taxon>Branchiostomatidae</taxon>
        <taxon>Branchiostoma</taxon>
    </lineage>
</organism>
<dbReference type="CDD" id="cd15543">
    <property type="entry name" value="PHD_RSF1"/>
    <property type="match status" value="1"/>
</dbReference>
<feature type="compositionally biased region" description="Basic residues" evidence="7">
    <location>
        <begin position="1061"/>
        <end position="1082"/>
    </location>
</feature>
<dbReference type="OrthoDB" id="10055895at2759"/>
<comment type="subcellular location">
    <subcellularLocation>
        <location evidence="1">Nucleus</location>
    </subcellularLocation>
</comment>
<feature type="compositionally biased region" description="Basic and acidic residues" evidence="7">
    <location>
        <begin position="482"/>
        <end position="527"/>
    </location>
</feature>
<evidence type="ECO:0000256" key="3">
    <source>
        <dbReference type="ARBA" id="ARBA00022771"/>
    </source>
</evidence>
<feature type="compositionally biased region" description="Basic residues" evidence="7">
    <location>
        <begin position="899"/>
        <end position="918"/>
    </location>
</feature>
<reference evidence="9" key="1">
    <citation type="submission" date="2022-01" db="EMBL/GenBank/DDBJ databases">
        <authorList>
            <person name="Braso-Vives M."/>
        </authorList>
    </citation>
    <scope>NUCLEOTIDE SEQUENCE</scope>
</reference>
<feature type="compositionally biased region" description="Polar residues" evidence="7">
    <location>
        <begin position="1422"/>
        <end position="1453"/>
    </location>
</feature>
<feature type="compositionally biased region" description="Basic residues" evidence="7">
    <location>
        <begin position="800"/>
        <end position="811"/>
    </location>
</feature>
<dbReference type="Gene3D" id="3.30.40.10">
    <property type="entry name" value="Zinc/RING finger domain, C3HC4 (zinc finger)"/>
    <property type="match status" value="1"/>
</dbReference>
<feature type="compositionally biased region" description="Basic and acidic residues" evidence="7">
    <location>
        <begin position="1363"/>
        <end position="1376"/>
    </location>
</feature>
<dbReference type="EMBL" id="OV696699">
    <property type="protein sequence ID" value="CAH1244877.1"/>
    <property type="molecule type" value="Genomic_DNA"/>
</dbReference>
<feature type="compositionally biased region" description="Basic and acidic residues" evidence="7">
    <location>
        <begin position="609"/>
        <end position="658"/>
    </location>
</feature>
<dbReference type="Pfam" id="PF00628">
    <property type="entry name" value="PHD"/>
    <property type="match status" value="1"/>
</dbReference>
<feature type="compositionally biased region" description="Basic and acidic residues" evidence="7">
    <location>
        <begin position="1083"/>
        <end position="1098"/>
    </location>
</feature>
<dbReference type="InterPro" id="IPR028938">
    <property type="entry name" value="Rsf1-like"/>
</dbReference>
<accession>A0A8K0E9X3</accession>
<evidence type="ECO:0000256" key="1">
    <source>
        <dbReference type="ARBA" id="ARBA00004123"/>
    </source>
</evidence>
<gene>
    <name evidence="9" type="primary">RSF1</name>
    <name evidence="9" type="ORF">BLAG_LOCUS7399</name>
</gene>
<name>A0A8K0E9X3_BRALA</name>
<dbReference type="Proteomes" id="UP000838412">
    <property type="component" value="Chromosome 14"/>
</dbReference>
<feature type="compositionally biased region" description="Low complexity" evidence="7">
    <location>
        <begin position="371"/>
        <end position="384"/>
    </location>
</feature>
<feature type="compositionally biased region" description="Basic and acidic residues" evidence="7">
    <location>
        <begin position="840"/>
        <end position="852"/>
    </location>
</feature>
<dbReference type="GO" id="GO:0045892">
    <property type="term" value="P:negative regulation of DNA-templated transcription"/>
    <property type="evidence" value="ECO:0007669"/>
    <property type="project" value="TreeGrafter"/>
</dbReference>
<feature type="compositionally biased region" description="Basic and acidic residues" evidence="7">
    <location>
        <begin position="546"/>
        <end position="578"/>
    </location>
</feature>
<feature type="compositionally biased region" description="Low complexity" evidence="7">
    <location>
        <begin position="1199"/>
        <end position="1213"/>
    </location>
</feature>
<evidence type="ECO:0000256" key="7">
    <source>
        <dbReference type="SAM" id="MobiDB-lite"/>
    </source>
</evidence>
<dbReference type="InterPro" id="IPR011011">
    <property type="entry name" value="Znf_FYVE_PHD"/>
</dbReference>
<feature type="compositionally biased region" description="Acidic residues" evidence="7">
    <location>
        <begin position="1351"/>
        <end position="1362"/>
    </location>
</feature>
<feature type="compositionally biased region" description="Basic and acidic residues" evidence="7">
    <location>
        <begin position="1334"/>
        <end position="1349"/>
    </location>
</feature>
<dbReference type="InterPro" id="IPR019786">
    <property type="entry name" value="Zinc_finger_PHD-type_CS"/>
</dbReference>
<feature type="compositionally biased region" description="Basic and acidic residues" evidence="7">
    <location>
        <begin position="694"/>
        <end position="774"/>
    </location>
</feature>
<feature type="compositionally biased region" description="Acidic residues" evidence="7">
    <location>
        <begin position="826"/>
        <end position="839"/>
    </location>
</feature>
<feature type="compositionally biased region" description="Basic and acidic residues" evidence="7">
    <location>
        <begin position="323"/>
        <end position="359"/>
    </location>
</feature>
<sequence>MSVPEKGVDTDPDYAVVCGFLRRYGEALGLPPMSYAELQRALEDTTRLNPDLIMMQIKLMRKIGKSVSSDKWERYLVKMCRQFSQIAAWEMEQGGYQGVDPNIKLKLLKYLCERQFDDNLKFRAEVVNKEEADAMREKPLGRDKNGLLYWYMQDAETNLHLYREEPDDQYNSTWQVVCRTRDELEGLIAELEGGGKDTPDQEEDEDKSSSADKASLAGKIKDKCTNDEDKENKEEAQTDAKPRKENQTKEDKEDEKTATGYKMKKESQTKEDKKDIKTATDDKPKKESQTKEDKEDVKTATDEKPSKEETDKPITSQHVSVIVKREVTPEPVEKREPVKSSTEEDDSMTKSKNEDESTKSESVTVKPELESAASANSATSSNQSDAKEDKGGTSTGSDKQDQSPPKPVSQVHKGIHSIENILRDVPIKCERDAITEPPCVVSASMDPTVGLQTFANGRIHYCVGEGSSMEGVQVQGETGSNDGEKERRSPKEGGGTGKEDDKSPESKEMSETAAVKEAKNKVREILSKKTLNNSSSNTDLAGGRTANDREGQRSEGDDTGNKIPDSRKEMKTTSEREQASTNPVSDDTQDRSERKKTEESRSTIQPEESEVKEKEKEKGEEKAEGSGEVKTTSESENSGKESKETEKETEAVEEDVTKYGKRSPQPGKDSEKPDDKEVEDPGNKTVDSCTSKDNTGKESKEPDKSTENTGKESKEPEKSTENTGKESKKPEKSTENTGKESKEPDITTENTEKESKESDTKTEDAGKKGDHPEKETEDDQKEETTEKDNLETPEETTKPQRGRKRGRRGRKSFKEAPKKPVKERDEDLDAKEEEGEDLDDSRSVSKDSESSKDAVNAPIRRSTRARKAVTQVYTPEVKKKPVAYPKEPSEPSLPPSPKPVKKAREKRGGGKRRGRRRKDSLSEEESSAEEEEEESSEEEEEEDSEYPTEDDSPCSKCGMYNHPEWILLCDKCDSGYHTACLRPPLMMIPDGDWFCPSCEHVQLVSKLREALAEVDQELKKKKRAERRKERLTYVGISLENVIPEPNPESEMLVDDYEERTRPRHGHQHKKRKKQHHHHRHRHHYDDDDKPVKTIAERRTSRRTRKDISYRFDDFDEVINEAIQEDVKASEGAGGYGGKDIENIIAAESGVVKSEGPKKGRRRRLMDLDADSEEEVGSEEEYNMSEGSEQSEVEEEPSEPSEASLSESDDSLAQRTRRRYRGRRSSKATRRSSRLRSGRKRRYWDSDEEEEDIDDEHSSVSSENIPRWSGVRTYSARRQKVCYKESSSSDEEQEKTKRSDLPDLEWEPEITKEEGSPRRKRPRLETSSESESSSDETREEPRKPARRQLDTSESDEEEEEEEKEEGKEEDKDEQETKDQDEEEDSSKKELSENASEENDNKDDTSTEGNKMGVSFQLPKVSKSLENSPTTDTLPLPAQMTQNGTHDSSGRSSRQSGEDEDELLANVMDLVAYVTEDD</sequence>
<feature type="compositionally biased region" description="Basic and acidic residues" evidence="7">
    <location>
        <begin position="219"/>
        <end position="312"/>
    </location>
</feature>
<evidence type="ECO:0000256" key="5">
    <source>
        <dbReference type="ARBA" id="ARBA00023242"/>
    </source>
</evidence>
<feature type="compositionally biased region" description="Basic and acidic residues" evidence="7">
    <location>
        <begin position="588"/>
        <end position="601"/>
    </location>
</feature>
<feature type="domain" description="Zinc finger PHD-type" evidence="8">
    <location>
        <begin position="953"/>
        <end position="999"/>
    </location>
</feature>
<feature type="compositionally biased region" description="Basic and acidic residues" evidence="7">
    <location>
        <begin position="668"/>
        <end position="682"/>
    </location>
</feature>
<keyword evidence="10" id="KW-1185">Reference proteome</keyword>
<dbReference type="GO" id="GO:0042393">
    <property type="term" value="F:histone binding"/>
    <property type="evidence" value="ECO:0007669"/>
    <property type="project" value="TreeGrafter"/>
</dbReference>
<feature type="compositionally biased region" description="Acidic residues" evidence="7">
    <location>
        <begin position="922"/>
        <end position="952"/>
    </location>
</feature>
<evidence type="ECO:0000256" key="6">
    <source>
        <dbReference type="SAM" id="Coils"/>
    </source>
</evidence>
<dbReference type="Pfam" id="PF15612">
    <property type="entry name" value="WHIM1"/>
    <property type="match status" value="1"/>
</dbReference>
<dbReference type="InterPro" id="IPR001965">
    <property type="entry name" value="Znf_PHD"/>
</dbReference>
<keyword evidence="6" id="KW-0175">Coiled coil</keyword>